<keyword evidence="1" id="KW-1133">Transmembrane helix</keyword>
<feature type="transmembrane region" description="Helical" evidence="1">
    <location>
        <begin position="61"/>
        <end position="80"/>
    </location>
</feature>
<dbReference type="EMBL" id="PCPP01000001">
    <property type="protein sequence ID" value="PRB86869.1"/>
    <property type="molecule type" value="Genomic_DNA"/>
</dbReference>
<keyword evidence="1" id="KW-0812">Transmembrane</keyword>
<evidence type="ECO:0000313" key="3">
    <source>
        <dbReference type="EMBL" id="PRB92621.1"/>
    </source>
</evidence>
<keyword evidence="1" id="KW-0472">Membrane</keyword>
<sequence length="170" mass="19801">MKWILQILILSIIDFLVIWTWFYNIDPDPSISIAVVIIYPVLFFSNLLAGGILWITKKRNLSLLFIINSVVAVVIASFLWSNAIRRHQNRIWISYSFPHNAKNYHIDIHKPNNTFTITEYDNPGSSWIFQEGICTYESGKIILKTDSTLYNIEHNVLIGFTKNKIQLKKE</sequence>
<name>A0A2S9D293_CHRCI</name>
<dbReference type="EMBL" id="PCPH01000001">
    <property type="protein sequence ID" value="PRB92621.1"/>
    <property type="molecule type" value="Genomic_DNA"/>
</dbReference>
<keyword evidence="4" id="KW-1185">Reference proteome</keyword>
<dbReference type="Proteomes" id="UP000238325">
    <property type="component" value="Unassembled WGS sequence"/>
</dbReference>
<evidence type="ECO:0000256" key="1">
    <source>
        <dbReference type="SAM" id="Phobius"/>
    </source>
</evidence>
<dbReference type="RefSeq" id="WP_105681551.1">
    <property type="nucleotide sequence ID" value="NZ_JBBGZD010000001.1"/>
</dbReference>
<protein>
    <submittedName>
        <fullName evidence="2">Uncharacterized protein</fullName>
    </submittedName>
</protein>
<evidence type="ECO:0000313" key="4">
    <source>
        <dbReference type="Proteomes" id="UP000238325"/>
    </source>
</evidence>
<comment type="caution">
    <text evidence="2">The sequence shown here is derived from an EMBL/GenBank/DDBJ whole genome shotgun (WGS) entry which is preliminary data.</text>
</comment>
<dbReference type="OrthoDB" id="1255331at2"/>
<dbReference type="AlphaFoldDB" id="A0A2S9D293"/>
<gene>
    <name evidence="2" type="ORF">CQ022_11655</name>
    <name evidence="3" type="ORF">CQ033_05325</name>
</gene>
<feature type="transmembrane region" description="Helical" evidence="1">
    <location>
        <begin position="31"/>
        <end position="54"/>
    </location>
</feature>
<feature type="transmembrane region" description="Helical" evidence="1">
    <location>
        <begin position="7"/>
        <end position="25"/>
    </location>
</feature>
<proteinExistence type="predicted"/>
<reference evidence="4 5" key="1">
    <citation type="submission" date="2017-09" db="EMBL/GenBank/DDBJ databases">
        <title>Genomic, metabolic, and phenotypic characteristics of bacterial isolates from the natural microbiome of the model nematode Caenorhabditis elegans.</title>
        <authorList>
            <person name="Zimmermann J."/>
            <person name="Obeng N."/>
            <person name="Yang W."/>
            <person name="Obeng O."/>
            <person name="Kissoyan K."/>
            <person name="Pees B."/>
            <person name="Dirksen P."/>
            <person name="Hoppner M."/>
            <person name="Franke A."/>
            <person name="Rosenstiel P."/>
            <person name="Leippe M."/>
            <person name="Dierking K."/>
            <person name="Kaleta C."/>
            <person name="Schulenburg H."/>
        </authorList>
    </citation>
    <scope>NUCLEOTIDE SEQUENCE [LARGE SCALE GENOMIC DNA]</scope>
    <source>
        <strain evidence="2 5">MYb25</strain>
        <strain evidence="3 4">MYb44</strain>
    </source>
</reference>
<organism evidence="2 5">
    <name type="scientific">Chryseobacterium culicis</name>
    <dbReference type="NCBI Taxonomy" id="680127"/>
    <lineage>
        <taxon>Bacteria</taxon>
        <taxon>Pseudomonadati</taxon>
        <taxon>Bacteroidota</taxon>
        <taxon>Flavobacteriia</taxon>
        <taxon>Flavobacteriales</taxon>
        <taxon>Weeksellaceae</taxon>
        <taxon>Chryseobacterium group</taxon>
        <taxon>Chryseobacterium</taxon>
    </lineage>
</organism>
<dbReference type="Proteomes" id="UP000238534">
    <property type="component" value="Unassembled WGS sequence"/>
</dbReference>
<evidence type="ECO:0000313" key="5">
    <source>
        <dbReference type="Proteomes" id="UP000238534"/>
    </source>
</evidence>
<evidence type="ECO:0000313" key="2">
    <source>
        <dbReference type="EMBL" id="PRB86869.1"/>
    </source>
</evidence>
<accession>A0A2S9D293</accession>